<dbReference type="OrthoDB" id="9841674at2"/>
<reference evidence="2 3" key="2">
    <citation type="journal article" date="2018" name="Int. J. Syst. Evol. Microbiol.">
        <title>Marinobacterium aestuarii sp. nov., a benzene-degrading marine bacterium isolated from estuary sediment.</title>
        <authorList>
            <person name="Bae S.S."/>
            <person name="Jung J."/>
            <person name="Chung D."/>
            <person name="Baek K."/>
        </authorList>
    </citation>
    <scope>NUCLEOTIDE SEQUENCE [LARGE SCALE GENOMIC DNA]</scope>
    <source>
        <strain evidence="2 3">ST58-10</strain>
    </source>
</reference>
<keyword evidence="1" id="KW-0812">Transmembrane</keyword>
<accession>A0A1A9F3W5</accession>
<evidence type="ECO:0000256" key="1">
    <source>
        <dbReference type="SAM" id="Phobius"/>
    </source>
</evidence>
<dbReference type="STRING" id="1821621.A8C75_19540"/>
<protein>
    <submittedName>
        <fullName evidence="2">Uncharacterized protein</fullName>
    </submittedName>
</protein>
<dbReference type="RefSeq" id="WP_067386051.1">
    <property type="nucleotide sequence ID" value="NZ_CP015839.1"/>
</dbReference>
<keyword evidence="3" id="KW-1185">Reference proteome</keyword>
<keyword evidence="1" id="KW-1133">Transmembrane helix</keyword>
<reference evidence="3" key="1">
    <citation type="submission" date="2016-05" db="EMBL/GenBank/DDBJ databases">
        <authorList>
            <person name="Baek K."/>
            <person name="Yang S.-J."/>
        </authorList>
    </citation>
    <scope>NUCLEOTIDE SEQUENCE [LARGE SCALE GENOMIC DNA]</scope>
    <source>
        <strain evidence="3">ST58-10</strain>
    </source>
</reference>
<dbReference type="AlphaFoldDB" id="A0A1A9F3W5"/>
<proteinExistence type="predicted"/>
<keyword evidence="1" id="KW-0472">Membrane</keyword>
<feature type="transmembrane region" description="Helical" evidence="1">
    <location>
        <begin position="38"/>
        <end position="58"/>
    </location>
</feature>
<organism evidence="2 3">
    <name type="scientific">Marinobacterium aestuarii</name>
    <dbReference type="NCBI Taxonomy" id="1821621"/>
    <lineage>
        <taxon>Bacteria</taxon>
        <taxon>Pseudomonadati</taxon>
        <taxon>Pseudomonadota</taxon>
        <taxon>Gammaproteobacteria</taxon>
        <taxon>Oceanospirillales</taxon>
        <taxon>Oceanospirillaceae</taxon>
        <taxon>Marinobacterium</taxon>
    </lineage>
</organism>
<dbReference type="EMBL" id="CP015839">
    <property type="protein sequence ID" value="ANG64449.1"/>
    <property type="molecule type" value="Genomic_DNA"/>
</dbReference>
<sequence>MVSILMQYHASCCRHSFQRLQALPASTCQLVTLLTQPFALITLLYALMTQSLSFLGAARARHFHVIPPSLLSIYLFNQKQTKLFTLVNA</sequence>
<evidence type="ECO:0000313" key="2">
    <source>
        <dbReference type="EMBL" id="ANG64449.1"/>
    </source>
</evidence>
<gene>
    <name evidence="2" type="ORF">A8C75_19540</name>
</gene>
<name>A0A1A9F3W5_9GAMM</name>
<dbReference type="KEGG" id="mars:A8C75_19540"/>
<evidence type="ECO:0000313" key="3">
    <source>
        <dbReference type="Proteomes" id="UP000078070"/>
    </source>
</evidence>
<dbReference type="Proteomes" id="UP000078070">
    <property type="component" value="Chromosome"/>
</dbReference>